<dbReference type="eggNOG" id="COG3550">
    <property type="taxonomic scope" value="Bacteria"/>
</dbReference>
<accession>A0A059W0X5</accession>
<dbReference type="Proteomes" id="UP000288351">
    <property type="component" value="Unassembled WGS sequence"/>
</dbReference>
<dbReference type="RefSeq" id="WP_016576740.1">
    <property type="nucleotide sequence ID" value="NZ_BHXC01000006.1"/>
</dbReference>
<dbReference type="SUPFAM" id="SSF109854">
    <property type="entry name" value="DinB/YfiT-like putative metalloenzymes"/>
    <property type="match status" value="1"/>
</dbReference>
<proteinExistence type="predicted"/>
<evidence type="ECO:0000313" key="1">
    <source>
        <dbReference type="EMBL" id="GCB90952.1"/>
    </source>
</evidence>
<dbReference type="EMBL" id="BHXC01000006">
    <property type="protein sequence ID" value="GCB90952.1"/>
    <property type="molecule type" value="Genomic_DNA"/>
</dbReference>
<reference evidence="1 2" key="1">
    <citation type="journal article" date="2019" name="Microbiol. Resour. Announc.">
        <title>Draft Genome Sequence of the Most Traditional epsilon-Poly-l-Lysine Producer, Streptomyces albulus NBRC14147.</title>
        <authorList>
            <person name="Yamanaka K."/>
            <person name="Hamano Y."/>
        </authorList>
    </citation>
    <scope>NUCLEOTIDE SEQUENCE [LARGE SCALE GENOMIC DNA]</scope>
    <source>
        <strain evidence="1 2">NBRC 14147</strain>
    </source>
</reference>
<dbReference type="Pfam" id="PF11716">
    <property type="entry name" value="MDMPI_N"/>
    <property type="match status" value="1"/>
</dbReference>
<protein>
    <submittedName>
        <fullName evidence="1">Uncharacterized protein</fullName>
    </submittedName>
</protein>
<organism evidence="1 2">
    <name type="scientific">Streptomyces noursei</name>
    <name type="common">Streptomyces albulus</name>
    <dbReference type="NCBI Taxonomy" id="1971"/>
    <lineage>
        <taxon>Bacteria</taxon>
        <taxon>Bacillati</taxon>
        <taxon>Actinomycetota</taxon>
        <taxon>Actinomycetes</taxon>
        <taxon>Kitasatosporales</taxon>
        <taxon>Streptomycetaceae</taxon>
        <taxon>Streptomyces</taxon>
    </lineage>
</organism>
<dbReference type="AlphaFoldDB" id="A0A059W0X5"/>
<dbReference type="PANTHER" id="PTHR40758">
    <property type="entry name" value="CONSERVED PROTEIN"/>
    <property type="match status" value="1"/>
</dbReference>
<gene>
    <name evidence="1" type="ORF">SALB_03661</name>
</gene>
<dbReference type="PANTHER" id="PTHR40758:SF1">
    <property type="entry name" value="CONSERVED PROTEIN"/>
    <property type="match status" value="1"/>
</dbReference>
<dbReference type="InterPro" id="IPR010872">
    <property type="entry name" value="MDMPI_C-term_domain"/>
</dbReference>
<dbReference type="NCBIfam" id="TIGR03083">
    <property type="entry name" value="maleylpyruvate isomerase family mycothiol-dependent enzyme"/>
    <property type="match status" value="1"/>
</dbReference>
<dbReference type="STRING" id="68570.DC74_2795"/>
<dbReference type="InterPro" id="IPR034660">
    <property type="entry name" value="DinB/YfiT-like"/>
</dbReference>
<dbReference type="Pfam" id="PF07398">
    <property type="entry name" value="MDMPI_C"/>
    <property type="match status" value="1"/>
</dbReference>
<sequence>MSRNEPHARPGVVLRGAFDHAQYCAELLAEGERFRAVLRGADLTAKVPSCPDWTLADLARHLGEAHRWAGALVSSRATGPIDEAAIPGVAGPDDDTPQALDAWLAEGTERTVAALREAGPDTAVWSWSTDHRAGFWARRMVYETVVHRADAALATGADYEVRPESAADAVEEWLQLCALPVMAERWAARADGLFGPGRTLHLHATDAPPALHAEWVLDLTGDRLTHRRAHEKATTALRAPLTDLLLALYGRRSPTDDRIELLGDRALFDHWLTYASFV</sequence>
<dbReference type="GO" id="GO:0046872">
    <property type="term" value="F:metal ion binding"/>
    <property type="evidence" value="ECO:0007669"/>
    <property type="project" value="InterPro"/>
</dbReference>
<dbReference type="InterPro" id="IPR017517">
    <property type="entry name" value="Maleyloyr_isom"/>
</dbReference>
<comment type="caution">
    <text evidence="1">The sequence shown here is derived from an EMBL/GenBank/DDBJ whole genome shotgun (WGS) entry which is preliminary data.</text>
</comment>
<name>A0A059W0X5_STRNR</name>
<dbReference type="GO" id="GO:0005886">
    <property type="term" value="C:plasma membrane"/>
    <property type="evidence" value="ECO:0007669"/>
    <property type="project" value="TreeGrafter"/>
</dbReference>
<evidence type="ECO:0000313" key="2">
    <source>
        <dbReference type="Proteomes" id="UP000288351"/>
    </source>
</evidence>
<dbReference type="InterPro" id="IPR024344">
    <property type="entry name" value="MDMPI_metal-binding"/>
</dbReference>